<dbReference type="InterPro" id="IPR000408">
    <property type="entry name" value="Reg_chr_condens"/>
</dbReference>
<gene>
    <name evidence="11" type="ORF">CKAN_01579100</name>
</gene>
<evidence type="ECO:0000259" key="9">
    <source>
        <dbReference type="PROSITE" id="PS50178"/>
    </source>
</evidence>
<feature type="compositionally biased region" description="Polar residues" evidence="8">
    <location>
        <begin position="789"/>
        <end position="799"/>
    </location>
</feature>
<feature type="region of interest" description="Disordered" evidence="8">
    <location>
        <begin position="789"/>
        <end position="820"/>
    </location>
</feature>
<dbReference type="SUPFAM" id="SSF57903">
    <property type="entry name" value="FYVE/PHD zinc finger"/>
    <property type="match status" value="1"/>
</dbReference>
<feature type="compositionally biased region" description="Basic and acidic residues" evidence="8">
    <location>
        <begin position="987"/>
        <end position="999"/>
    </location>
</feature>
<dbReference type="SUPFAM" id="SSF50985">
    <property type="entry name" value="RCC1/BLIP-II"/>
    <property type="match status" value="1"/>
</dbReference>
<dbReference type="PRINTS" id="PR00633">
    <property type="entry name" value="RCCNDNSATION"/>
</dbReference>
<feature type="region of interest" description="Disordered" evidence="8">
    <location>
        <begin position="147"/>
        <end position="171"/>
    </location>
</feature>
<proteinExistence type="predicted"/>
<keyword evidence="12" id="KW-1185">Reference proteome</keyword>
<feature type="domain" description="BRX" evidence="10">
    <location>
        <begin position="1041"/>
        <end position="1096"/>
    </location>
</feature>
<dbReference type="Gene3D" id="2.130.10.30">
    <property type="entry name" value="Regulator of chromosome condensation 1/beta-lactamase-inhibitor protein II"/>
    <property type="match status" value="2"/>
</dbReference>
<keyword evidence="4" id="KW-0862">Zinc</keyword>
<dbReference type="InterPro" id="IPR001849">
    <property type="entry name" value="PH_domain"/>
</dbReference>
<dbReference type="OrthoDB" id="5981550at2759"/>
<feature type="repeat" description="RCC1" evidence="6">
    <location>
        <begin position="521"/>
        <end position="572"/>
    </location>
</feature>
<dbReference type="Pfam" id="PF13713">
    <property type="entry name" value="BRX_N"/>
    <property type="match status" value="1"/>
</dbReference>
<dbReference type="Pfam" id="PF01363">
    <property type="entry name" value="FYVE"/>
    <property type="match status" value="1"/>
</dbReference>
<keyword evidence="2" id="KW-0677">Repeat</keyword>
<feature type="coiled-coil region" evidence="7">
    <location>
        <begin position="829"/>
        <end position="856"/>
    </location>
</feature>
<dbReference type="Gene3D" id="2.30.29.30">
    <property type="entry name" value="Pleckstrin-homology domain (PH domain)/Phosphotyrosine-binding domain (PTB)"/>
    <property type="match status" value="1"/>
</dbReference>
<dbReference type="PANTHER" id="PTHR22870:SF91">
    <property type="entry name" value="REGULATOR OF CHROMOSOME CONDENSATION (RCC1) FAMILY WITH FYVE ZINC FINGER DOMAIN-CONTAINING PROTEIN"/>
    <property type="match status" value="1"/>
</dbReference>
<feature type="domain" description="FYVE-type" evidence="9">
    <location>
        <begin position="629"/>
        <end position="691"/>
    </location>
</feature>
<feature type="repeat" description="RCC1" evidence="6">
    <location>
        <begin position="406"/>
        <end position="457"/>
    </location>
</feature>
<name>A0A3S3N7M3_9MAGN</name>
<dbReference type="STRING" id="337451.A0A3S3N7M3"/>
<evidence type="ECO:0000259" key="10">
    <source>
        <dbReference type="PROSITE" id="PS51514"/>
    </source>
</evidence>
<dbReference type="InterPro" id="IPR027988">
    <property type="entry name" value="BRX_N"/>
</dbReference>
<feature type="compositionally biased region" description="Low complexity" evidence="8">
    <location>
        <begin position="149"/>
        <end position="158"/>
    </location>
</feature>
<dbReference type="Pfam" id="PF08381">
    <property type="entry name" value="BRX"/>
    <property type="match status" value="1"/>
</dbReference>
<dbReference type="CDD" id="cd13365">
    <property type="entry name" value="PH_PLC_plant-like"/>
    <property type="match status" value="1"/>
</dbReference>
<evidence type="ECO:0000256" key="2">
    <source>
        <dbReference type="ARBA" id="ARBA00022737"/>
    </source>
</evidence>
<evidence type="ECO:0000256" key="3">
    <source>
        <dbReference type="ARBA" id="ARBA00022771"/>
    </source>
</evidence>
<feature type="repeat" description="RCC1" evidence="6">
    <location>
        <begin position="469"/>
        <end position="520"/>
    </location>
</feature>
<evidence type="ECO:0000313" key="12">
    <source>
        <dbReference type="Proteomes" id="UP000283530"/>
    </source>
</evidence>
<dbReference type="SUPFAM" id="SSF50729">
    <property type="entry name" value="PH domain-like"/>
    <property type="match status" value="1"/>
</dbReference>
<dbReference type="InterPro" id="IPR058923">
    <property type="entry name" value="RCC1-like_dom"/>
</dbReference>
<feature type="compositionally biased region" description="Polar residues" evidence="8">
    <location>
        <begin position="1102"/>
        <end position="1121"/>
    </location>
</feature>
<dbReference type="PROSITE" id="PS00626">
    <property type="entry name" value="RCC1_2"/>
    <property type="match status" value="3"/>
</dbReference>
<evidence type="ECO:0000256" key="6">
    <source>
        <dbReference type="PROSITE-ProRule" id="PRU00235"/>
    </source>
</evidence>
<dbReference type="InterPro" id="IPR009091">
    <property type="entry name" value="RCC1/BLIP-II"/>
</dbReference>
<feature type="repeat" description="RCC1" evidence="6">
    <location>
        <begin position="573"/>
        <end position="624"/>
    </location>
</feature>
<dbReference type="FunFam" id="2.130.10.30:FF:000028">
    <property type="entry name" value="PH, RCC1 and FYVE domains-containing protein 1"/>
    <property type="match status" value="1"/>
</dbReference>
<dbReference type="PANTHER" id="PTHR22870">
    <property type="entry name" value="REGULATOR OF CHROMOSOME CONDENSATION"/>
    <property type="match status" value="1"/>
</dbReference>
<feature type="compositionally biased region" description="Polar residues" evidence="8">
    <location>
        <begin position="948"/>
        <end position="971"/>
    </location>
</feature>
<evidence type="ECO:0000256" key="1">
    <source>
        <dbReference type="ARBA" id="ARBA00022723"/>
    </source>
</evidence>
<dbReference type="Pfam" id="PF25390">
    <property type="entry name" value="WD40_RLD"/>
    <property type="match status" value="1"/>
</dbReference>
<dbReference type="PROSITE" id="PS50012">
    <property type="entry name" value="RCC1_3"/>
    <property type="match status" value="6"/>
</dbReference>
<dbReference type="InterPro" id="IPR000306">
    <property type="entry name" value="Znf_FYVE"/>
</dbReference>
<dbReference type="AlphaFoldDB" id="A0A3S3N7M3"/>
<dbReference type="InterPro" id="IPR013591">
    <property type="entry name" value="Brevis_radix_dom"/>
</dbReference>
<dbReference type="InterPro" id="IPR011011">
    <property type="entry name" value="Znf_FYVE_PHD"/>
</dbReference>
<evidence type="ECO:0000313" key="11">
    <source>
        <dbReference type="EMBL" id="RWR86869.1"/>
    </source>
</evidence>
<dbReference type="SMART" id="SM00064">
    <property type="entry name" value="FYVE"/>
    <property type="match status" value="1"/>
</dbReference>
<keyword evidence="7" id="KW-0175">Coiled coil</keyword>
<evidence type="ECO:0000256" key="7">
    <source>
        <dbReference type="SAM" id="Coils"/>
    </source>
</evidence>
<reference evidence="11 12" key="1">
    <citation type="journal article" date="2019" name="Nat. Plants">
        <title>Stout camphor tree genome fills gaps in understanding of flowering plant genome evolution.</title>
        <authorList>
            <person name="Chaw S.M."/>
            <person name="Liu Y.C."/>
            <person name="Wu Y.W."/>
            <person name="Wang H.Y."/>
            <person name="Lin C.I."/>
            <person name="Wu C.S."/>
            <person name="Ke H.M."/>
            <person name="Chang L.Y."/>
            <person name="Hsu C.Y."/>
            <person name="Yang H.T."/>
            <person name="Sudianto E."/>
            <person name="Hsu M.H."/>
            <person name="Wu K.P."/>
            <person name="Wang L.N."/>
            <person name="Leebens-Mack J.H."/>
            <person name="Tsai I.J."/>
        </authorList>
    </citation>
    <scope>NUCLEOTIDE SEQUENCE [LARGE SCALE GENOMIC DNA]</scope>
    <source>
        <strain evidence="12">cv. Chaw 1501</strain>
        <tissue evidence="11">Young leaves</tissue>
    </source>
</reference>
<comment type="caution">
    <text evidence="11">The sequence shown here is derived from an EMBL/GenBank/DDBJ whole genome shotgun (WGS) entry which is preliminary data.</text>
</comment>
<evidence type="ECO:0000256" key="8">
    <source>
        <dbReference type="SAM" id="MobiDB-lite"/>
    </source>
</evidence>
<dbReference type="InterPro" id="IPR051210">
    <property type="entry name" value="Ub_ligase/GEF_domain"/>
</dbReference>
<feature type="region of interest" description="Disordered" evidence="8">
    <location>
        <begin position="923"/>
        <end position="1032"/>
    </location>
</feature>
<dbReference type="EMBL" id="QPKB01000006">
    <property type="protein sequence ID" value="RWR86869.1"/>
    <property type="molecule type" value="Genomic_DNA"/>
</dbReference>
<dbReference type="GO" id="GO:0008270">
    <property type="term" value="F:zinc ion binding"/>
    <property type="evidence" value="ECO:0007669"/>
    <property type="project" value="UniProtKB-KW"/>
</dbReference>
<dbReference type="PROSITE" id="PS50178">
    <property type="entry name" value="ZF_FYVE"/>
    <property type="match status" value="1"/>
</dbReference>
<dbReference type="FunFam" id="2.130.10.30:FF:000031">
    <property type="entry name" value="PH, RCC1 and FYVE domains-containing protein 1"/>
    <property type="match status" value="1"/>
</dbReference>
<dbReference type="PROSITE" id="PS51514">
    <property type="entry name" value="BRX"/>
    <property type="match status" value="1"/>
</dbReference>
<organism evidence="11 12">
    <name type="scientific">Cinnamomum micranthum f. kanehirae</name>
    <dbReference type="NCBI Taxonomy" id="337451"/>
    <lineage>
        <taxon>Eukaryota</taxon>
        <taxon>Viridiplantae</taxon>
        <taxon>Streptophyta</taxon>
        <taxon>Embryophyta</taxon>
        <taxon>Tracheophyta</taxon>
        <taxon>Spermatophyta</taxon>
        <taxon>Magnoliopsida</taxon>
        <taxon>Magnoliidae</taxon>
        <taxon>Laurales</taxon>
        <taxon>Lauraceae</taxon>
        <taxon>Cinnamomum</taxon>
    </lineage>
</organism>
<sequence>MADLVSYGNADRDIEQALNALKKGAQLLKYGRKGKPKFYPFRLSNDESSLIWFSSSGERKLKLASVSKIIPGQRTAVFQRYLCPEKDYLSFSLIYNNGRRSLDLICKDKLEAELWFAGLRALISSGQCGRSKIDGWSDGGLCLDDSRDLTSSSPSDSSVGAPPDIGSPKISISKSANPLPKSYPLENSQHSERLDVALDLKNMQVKGATSDAFRVSVSSAPSTSSHGSAQDDCDALGNLYIWGEVIYEDSVRVSSYKNINSSTTRIDVLLPKPLESNLVLDVYRVACGVRHSALITRQGEVFTWGEESGGRLGHGVGADVIQPRLVESLSFYNADVVACGEFHTCAVTMAGELYTWGDGTHNAGLLGHGTNVSHWIPKRVSGPLEGLQVASVTCGPWHTALVTVNGQLFTFGDGTFGVLGHGDKESVTYPREVESLMGLKTIAVACGVWHTAAVVEVIVAQSSASISSGKLFTWGDGDKNRLGHGDKEPRLKPTCVPSLIDYNFHKVACGHSLTVGLTTAGHVFTMGGTVYGQLGNPNSDGKLPCLVEDKIVGESVEEIACGSYHVTVLTSRNEVYTWGKGANGRLGHGDIEDRKTPTLVEALKDRQVKSIACGSNFTAAICLHKWVSSAEQSQCSACRQAFGFTRKKHNCYNCGLVHCHSCSSRKALGAALSPNPGKPYRVCDSCYAKLSRVLEPGLNANKRNVIPRLSGDNKDRLDKVEIKVSKTALPTNVDLMKHLDNKAAKHGKKNDSLALVRASQVPSMLALRDISFPGTVDMRRTVPKPVNTSVVQSGVNSRAVSPFSRKSSPPRSATPIPTTSGLSFSKSIADSLKKTNELLNQEVQKLRAQVDGLRHRCELQEFELQNALKKTQEAISLAAEESAKSKAAKEVIKCLTAQLKDMAEVLPVGVYDNDDVRPVYIPNGIDPSSIPHPNANGEHQLRTDARNSSDLPSSATMTDLITNGVSGQTYPNRDALGTNEMTTQNERFPDSIDGEEHPDTGLPNGSGRMFASAGRSPDTDGNGENGLMSRNPTPAVNQVEAEWIEQYEPGVYITLVALRDGTRDLKRVRFSRRRFGEHQAETWWSENREKVYEKYNVRGSDRASSATSVQSARRSEVSPSS</sequence>
<dbReference type="Gene3D" id="3.30.40.10">
    <property type="entry name" value="Zinc/RING finger domain, C3HC4 (zinc finger)"/>
    <property type="match status" value="1"/>
</dbReference>
<feature type="repeat" description="RCC1" evidence="6">
    <location>
        <begin position="351"/>
        <end position="405"/>
    </location>
</feature>
<keyword evidence="1" id="KW-0479">Metal-binding</keyword>
<dbReference type="Proteomes" id="UP000283530">
    <property type="component" value="Unassembled WGS sequence"/>
</dbReference>
<dbReference type="InterPro" id="IPR017455">
    <property type="entry name" value="Znf_FYVE-rel"/>
</dbReference>
<feature type="compositionally biased region" description="Low complexity" evidence="8">
    <location>
        <begin position="801"/>
        <end position="811"/>
    </location>
</feature>
<feature type="repeat" description="RCC1" evidence="6">
    <location>
        <begin position="299"/>
        <end position="350"/>
    </location>
</feature>
<dbReference type="Pfam" id="PF16457">
    <property type="entry name" value="PH_12"/>
    <property type="match status" value="1"/>
</dbReference>
<dbReference type="InterPro" id="IPR013083">
    <property type="entry name" value="Znf_RING/FYVE/PHD"/>
</dbReference>
<evidence type="ECO:0000256" key="4">
    <source>
        <dbReference type="ARBA" id="ARBA00022833"/>
    </source>
</evidence>
<protein>
    <submittedName>
        <fullName evidence="11">E3 ubiquitin-protein ligase HERC2-like protein</fullName>
    </submittedName>
</protein>
<feature type="region of interest" description="Disordered" evidence="8">
    <location>
        <begin position="1098"/>
        <end position="1121"/>
    </location>
</feature>
<keyword evidence="3 5" id="KW-0863">Zinc-finger</keyword>
<evidence type="ECO:0000256" key="5">
    <source>
        <dbReference type="PROSITE-ProRule" id="PRU00091"/>
    </source>
</evidence>
<dbReference type="InterPro" id="IPR011993">
    <property type="entry name" value="PH-like_dom_sf"/>
</dbReference>
<accession>A0A3S3N7M3</accession>